<dbReference type="GO" id="GO:0043024">
    <property type="term" value="F:ribosomal small subunit binding"/>
    <property type="evidence" value="ECO:0007669"/>
    <property type="project" value="TreeGrafter"/>
</dbReference>
<comment type="function">
    <text evidence="2">One of several proteins that assist in the late maturation steps of the functional core of the 30S ribosomal subunit. Associates with free 30S ribosomal subunits (but not with 30S subunits that are part of 70S ribosomes or polysomes). Required for efficient processing of 16S rRNA. May interact with the 5'-terminal helix region of 16S rRNA.</text>
</comment>
<dbReference type="Pfam" id="PF02033">
    <property type="entry name" value="RBFA"/>
    <property type="match status" value="1"/>
</dbReference>
<dbReference type="eggNOG" id="COG0858">
    <property type="taxonomic scope" value="Bacteria"/>
</dbReference>
<evidence type="ECO:0000313" key="3">
    <source>
        <dbReference type="EMBL" id="KXA19398.1"/>
    </source>
</evidence>
<dbReference type="InterPro" id="IPR000238">
    <property type="entry name" value="RbfA"/>
</dbReference>
<name>A0A133NT14_FUSNU</name>
<dbReference type="GO" id="GO:0030490">
    <property type="term" value="P:maturation of SSU-rRNA"/>
    <property type="evidence" value="ECO:0007669"/>
    <property type="project" value="UniProtKB-UniRule"/>
</dbReference>
<dbReference type="Proteomes" id="UP000070401">
    <property type="component" value="Unassembled WGS sequence"/>
</dbReference>
<accession>A0A133NT14</accession>
<dbReference type="GO" id="GO:0005829">
    <property type="term" value="C:cytosol"/>
    <property type="evidence" value="ECO:0007669"/>
    <property type="project" value="TreeGrafter"/>
</dbReference>
<keyword evidence="1 2" id="KW-0690">Ribosome biogenesis</keyword>
<dbReference type="PANTHER" id="PTHR33515">
    <property type="entry name" value="RIBOSOME-BINDING FACTOR A, CHLOROPLASTIC-RELATED"/>
    <property type="match status" value="1"/>
</dbReference>
<dbReference type="PATRIC" id="fig|851.8.peg.1484"/>
<evidence type="ECO:0000313" key="4">
    <source>
        <dbReference type="Proteomes" id="UP000070401"/>
    </source>
</evidence>
<dbReference type="SUPFAM" id="SSF89919">
    <property type="entry name" value="Ribosome-binding factor A, RbfA"/>
    <property type="match status" value="1"/>
</dbReference>
<dbReference type="Gene3D" id="3.30.300.20">
    <property type="match status" value="1"/>
</dbReference>
<dbReference type="NCBIfam" id="TIGR00082">
    <property type="entry name" value="rbfA"/>
    <property type="match status" value="1"/>
</dbReference>
<comment type="subcellular location">
    <subcellularLocation>
        <location evidence="2">Cytoplasm</location>
    </subcellularLocation>
</comment>
<gene>
    <name evidence="2" type="primary">rbfA</name>
    <name evidence="3" type="ORF">HMPREF3221_01476</name>
</gene>
<dbReference type="PANTHER" id="PTHR33515:SF1">
    <property type="entry name" value="RIBOSOME-BINDING FACTOR A, CHLOROPLASTIC-RELATED"/>
    <property type="match status" value="1"/>
</dbReference>
<proteinExistence type="inferred from homology"/>
<keyword evidence="4" id="KW-1185">Reference proteome</keyword>
<comment type="subunit">
    <text evidence="2">Monomer. Binds 30S ribosomal subunits, but not 50S ribosomal subunits or 70S ribosomes.</text>
</comment>
<organism evidence="3 4">
    <name type="scientific">Fusobacterium nucleatum</name>
    <dbReference type="NCBI Taxonomy" id="851"/>
    <lineage>
        <taxon>Bacteria</taxon>
        <taxon>Fusobacteriati</taxon>
        <taxon>Fusobacteriota</taxon>
        <taxon>Fusobacteriia</taxon>
        <taxon>Fusobacteriales</taxon>
        <taxon>Fusobacteriaceae</taxon>
        <taxon>Fusobacterium</taxon>
    </lineage>
</organism>
<dbReference type="AlphaFoldDB" id="A0A133NT14"/>
<comment type="similarity">
    <text evidence="2">Belongs to the RbfA family.</text>
</comment>
<dbReference type="STRING" id="1408287.GCA_000493815_01879"/>
<reference evidence="4" key="1">
    <citation type="submission" date="2016-01" db="EMBL/GenBank/DDBJ databases">
        <authorList>
            <person name="Mitreva M."/>
            <person name="Pepin K.H."/>
            <person name="Mihindukulasuriya K.A."/>
            <person name="Fulton R."/>
            <person name="Fronick C."/>
            <person name="O'Laughlin M."/>
            <person name="Miner T."/>
            <person name="Herter B."/>
            <person name="Rosa B.A."/>
            <person name="Cordes M."/>
            <person name="Tomlinson C."/>
            <person name="Wollam A."/>
            <person name="Palsikar V.B."/>
            <person name="Mardis E.R."/>
            <person name="Wilson R.K."/>
        </authorList>
    </citation>
    <scope>NUCLEOTIDE SEQUENCE [LARGE SCALE GENOMIC DNA]</scope>
    <source>
        <strain evidence="4">MJR7757B</strain>
    </source>
</reference>
<comment type="caution">
    <text evidence="3">The sequence shown here is derived from an EMBL/GenBank/DDBJ whole genome shotgun (WGS) entry which is preliminary data.</text>
</comment>
<evidence type="ECO:0000256" key="2">
    <source>
        <dbReference type="HAMAP-Rule" id="MF_00003"/>
    </source>
</evidence>
<dbReference type="InterPro" id="IPR023799">
    <property type="entry name" value="RbfA_dom_sf"/>
</dbReference>
<dbReference type="HAMAP" id="MF_00003">
    <property type="entry name" value="RbfA"/>
    <property type="match status" value="1"/>
</dbReference>
<dbReference type="EMBL" id="LRPY01000146">
    <property type="protein sequence ID" value="KXA19398.1"/>
    <property type="molecule type" value="Genomic_DNA"/>
</dbReference>
<protein>
    <recommendedName>
        <fullName evidence="2">Ribosome-binding factor A</fullName>
    </recommendedName>
</protein>
<dbReference type="InterPro" id="IPR015946">
    <property type="entry name" value="KH_dom-like_a/b"/>
</dbReference>
<sequence>MIILKKQRLEGIGKEIMRVISKILLEEVKNPKIKGLVSVTEVDVTEDLKFADTYFSILPPLNSDEKQYDNEEILEALNEIKGFLRKRVAEEVDIRYTPEIRVKLDNSMENAIKITKLLNDLKV</sequence>
<keyword evidence="2" id="KW-0963">Cytoplasm</keyword>
<evidence type="ECO:0000256" key="1">
    <source>
        <dbReference type="ARBA" id="ARBA00022517"/>
    </source>
</evidence>